<feature type="transmembrane region" description="Helical" evidence="1">
    <location>
        <begin position="250"/>
        <end position="269"/>
    </location>
</feature>
<feature type="domain" description="SGNH" evidence="3">
    <location>
        <begin position="459"/>
        <end position="673"/>
    </location>
</feature>
<accession>A0A7W7Q6Q8</accession>
<dbReference type="Pfam" id="PF19040">
    <property type="entry name" value="SGNH"/>
    <property type="match status" value="1"/>
</dbReference>
<proteinExistence type="predicted"/>
<feature type="transmembrane region" description="Helical" evidence="1">
    <location>
        <begin position="190"/>
        <end position="211"/>
    </location>
</feature>
<feature type="transmembrane region" description="Helical" evidence="1">
    <location>
        <begin position="156"/>
        <end position="178"/>
    </location>
</feature>
<dbReference type="PANTHER" id="PTHR23028:SF53">
    <property type="entry name" value="ACYL_TRANSF_3 DOMAIN-CONTAINING PROTEIN"/>
    <property type="match status" value="1"/>
</dbReference>
<keyword evidence="5" id="KW-1185">Reference proteome</keyword>
<evidence type="ECO:0000313" key="5">
    <source>
        <dbReference type="Proteomes" id="UP000520767"/>
    </source>
</evidence>
<feature type="domain" description="Acyltransferase 3" evidence="2">
    <location>
        <begin position="30"/>
        <end position="355"/>
    </location>
</feature>
<dbReference type="EMBL" id="JACHJQ010000004">
    <property type="protein sequence ID" value="MBB4908075.1"/>
    <property type="molecule type" value="Genomic_DNA"/>
</dbReference>
<evidence type="ECO:0000259" key="3">
    <source>
        <dbReference type="Pfam" id="PF19040"/>
    </source>
</evidence>
<dbReference type="InterPro" id="IPR043968">
    <property type="entry name" value="SGNH"/>
</dbReference>
<dbReference type="GO" id="GO:0016020">
    <property type="term" value="C:membrane"/>
    <property type="evidence" value="ECO:0007669"/>
    <property type="project" value="TreeGrafter"/>
</dbReference>
<dbReference type="GO" id="GO:0009103">
    <property type="term" value="P:lipopolysaccharide biosynthetic process"/>
    <property type="evidence" value="ECO:0007669"/>
    <property type="project" value="TreeGrafter"/>
</dbReference>
<evidence type="ECO:0000313" key="4">
    <source>
        <dbReference type="EMBL" id="MBB4908075.1"/>
    </source>
</evidence>
<feature type="transmembrane region" description="Helical" evidence="1">
    <location>
        <begin position="275"/>
        <end position="293"/>
    </location>
</feature>
<protein>
    <submittedName>
        <fullName evidence="4">Peptidoglycan/LPS O-acetylase OafA/YrhL</fullName>
    </submittedName>
</protein>
<dbReference type="GO" id="GO:0016747">
    <property type="term" value="F:acyltransferase activity, transferring groups other than amino-acyl groups"/>
    <property type="evidence" value="ECO:0007669"/>
    <property type="project" value="InterPro"/>
</dbReference>
<feature type="transmembrane region" description="Helical" evidence="1">
    <location>
        <begin position="378"/>
        <end position="399"/>
    </location>
</feature>
<feature type="transmembrane region" description="Helical" evidence="1">
    <location>
        <begin position="314"/>
        <end position="332"/>
    </location>
</feature>
<comment type="caution">
    <text evidence="4">The sequence shown here is derived from an EMBL/GenBank/DDBJ whole genome shotgun (WGS) entry which is preliminary data.</text>
</comment>
<organism evidence="4 5">
    <name type="scientific">Actinophytocola algeriensis</name>
    <dbReference type="NCBI Taxonomy" id="1768010"/>
    <lineage>
        <taxon>Bacteria</taxon>
        <taxon>Bacillati</taxon>
        <taxon>Actinomycetota</taxon>
        <taxon>Actinomycetes</taxon>
        <taxon>Pseudonocardiales</taxon>
        <taxon>Pseudonocardiaceae</taxon>
    </lineage>
</organism>
<keyword evidence="1" id="KW-0472">Membrane</keyword>
<dbReference type="Proteomes" id="UP000520767">
    <property type="component" value="Unassembled WGS sequence"/>
</dbReference>
<sequence>MVTGLAGQDAKTPVSQPVGRAASSRKFRPELQGLRALAVLLVVVYHVWLDRVSGGVDVFIMISGFLLTGQLTRAVSKGRVDFTAHWGRTIKRLFPAALTVLVAVMAVSLIVLPEPRWFQTIREVVAAALYFENWQLAADSVDYFAQNNGKSPVQHFWSLSIQGQLFIAWPLLIVLVGVLAKRFGGGLRTWVAATLGVIGTASLTYSIYLTTVNQPLAYFHSFTRIWEFVLGGLLALFVDSIALPRVVRVVLGWLGIAALVSCGLVLQVGTVFPGYVALWPTLAAAMVLLAGATDSRAGADRFLSSRPLRYLGDISYSLYLWHWPVLIFYLSYRDMPRVGIKGGALIIGVSFLLAVLTHRFVEEPARKSPYGEKGGWGAYKFGIVLLVPVLALAGTWQFVTAKRAEFAFAVDDPDHPGAAARYPGFRYQGAEAVEAVPPPVAIPDDWGSSDGMDCDPDPGYGGSICTSRATGAPAKRVVAIGDSHMQQFLPAMRPIAEKRNWELTFFLKGACPFSTDVYIPEPQDCTAWNEQAHDKILDMKPDAVFTQATRDARVGLTEETPTGYVSEWQALAEARIPVVAVRDTPRHGFDPPACAQTHGPDAPECASPRLEMFSPTPPWATVAGIPANVRFVDFTDYLCTPTTCPPIIGNVWVYRDFNHPTATYMRSLSPIVEDQVLAALKW</sequence>
<evidence type="ECO:0000259" key="2">
    <source>
        <dbReference type="Pfam" id="PF01757"/>
    </source>
</evidence>
<dbReference type="PANTHER" id="PTHR23028">
    <property type="entry name" value="ACETYLTRANSFERASE"/>
    <property type="match status" value="1"/>
</dbReference>
<feature type="transmembrane region" description="Helical" evidence="1">
    <location>
        <begin position="338"/>
        <end position="357"/>
    </location>
</feature>
<feature type="transmembrane region" description="Helical" evidence="1">
    <location>
        <begin position="93"/>
        <end position="112"/>
    </location>
</feature>
<reference evidence="4 5" key="1">
    <citation type="submission" date="2020-08" db="EMBL/GenBank/DDBJ databases">
        <title>Genomic Encyclopedia of Type Strains, Phase III (KMG-III): the genomes of soil and plant-associated and newly described type strains.</title>
        <authorList>
            <person name="Whitman W."/>
        </authorList>
    </citation>
    <scope>NUCLEOTIDE SEQUENCE [LARGE SCALE GENOMIC DNA]</scope>
    <source>
        <strain evidence="4 5">CECT 8960</strain>
    </source>
</reference>
<gene>
    <name evidence="4" type="ORF">FHR82_004317</name>
</gene>
<dbReference type="RefSeq" id="WP_184812187.1">
    <property type="nucleotide sequence ID" value="NZ_JACHJQ010000004.1"/>
</dbReference>
<dbReference type="InterPro" id="IPR050879">
    <property type="entry name" value="Acyltransferase_3"/>
</dbReference>
<keyword evidence="1" id="KW-0812">Transmembrane</keyword>
<dbReference type="InterPro" id="IPR002656">
    <property type="entry name" value="Acyl_transf_3_dom"/>
</dbReference>
<keyword evidence="1" id="KW-1133">Transmembrane helix</keyword>
<evidence type="ECO:0000256" key="1">
    <source>
        <dbReference type="SAM" id="Phobius"/>
    </source>
</evidence>
<dbReference type="AlphaFoldDB" id="A0A7W7Q6Q8"/>
<name>A0A7W7Q6Q8_9PSEU</name>
<feature type="transmembrane region" description="Helical" evidence="1">
    <location>
        <begin position="217"/>
        <end position="238"/>
    </location>
</feature>
<dbReference type="Pfam" id="PF01757">
    <property type="entry name" value="Acyl_transf_3"/>
    <property type="match status" value="1"/>
</dbReference>
<feature type="transmembrane region" description="Helical" evidence="1">
    <location>
        <begin position="55"/>
        <end position="72"/>
    </location>
</feature>